<gene>
    <name evidence="3" type="ORF">K8V20_13010</name>
</gene>
<evidence type="ECO:0000313" key="4">
    <source>
        <dbReference type="Proteomes" id="UP000782880"/>
    </source>
</evidence>
<proteinExistence type="predicted"/>
<evidence type="ECO:0000256" key="2">
    <source>
        <dbReference type="SAM" id="Phobius"/>
    </source>
</evidence>
<feature type="coiled-coil region" evidence="1">
    <location>
        <begin position="50"/>
        <end position="77"/>
    </location>
</feature>
<keyword evidence="2" id="KW-0812">Transmembrane</keyword>
<feature type="transmembrane region" description="Helical" evidence="2">
    <location>
        <begin position="7"/>
        <end position="27"/>
    </location>
</feature>
<sequence>MKTFLKIFAAVLVVTTFFIFFGGHLLFTSSNPYLTGVFCALVLSVLIYTFWCLSEKIDQLEKRLDALEQSSREIPDRL</sequence>
<evidence type="ECO:0000313" key="3">
    <source>
        <dbReference type="EMBL" id="HJG29551.1"/>
    </source>
</evidence>
<name>A0A921IMB7_9FIRM</name>
<keyword evidence="2" id="KW-0472">Membrane</keyword>
<protein>
    <submittedName>
        <fullName evidence="3">Uncharacterized protein</fullName>
    </submittedName>
</protein>
<organism evidence="3 4">
    <name type="scientific">Subdoligranulum variabile</name>
    <dbReference type="NCBI Taxonomy" id="214851"/>
    <lineage>
        <taxon>Bacteria</taxon>
        <taxon>Bacillati</taxon>
        <taxon>Bacillota</taxon>
        <taxon>Clostridia</taxon>
        <taxon>Eubacteriales</taxon>
        <taxon>Oscillospiraceae</taxon>
        <taxon>Subdoligranulum</taxon>
    </lineage>
</organism>
<dbReference type="EMBL" id="DYVE01000331">
    <property type="protein sequence ID" value="HJG29551.1"/>
    <property type="molecule type" value="Genomic_DNA"/>
</dbReference>
<dbReference type="Proteomes" id="UP000782880">
    <property type="component" value="Unassembled WGS sequence"/>
</dbReference>
<accession>A0A921IMB7</accession>
<comment type="caution">
    <text evidence="3">The sequence shown here is derived from an EMBL/GenBank/DDBJ whole genome shotgun (WGS) entry which is preliminary data.</text>
</comment>
<keyword evidence="2" id="KW-1133">Transmembrane helix</keyword>
<dbReference type="AlphaFoldDB" id="A0A921IMB7"/>
<evidence type="ECO:0000256" key="1">
    <source>
        <dbReference type="SAM" id="Coils"/>
    </source>
</evidence>
<keyword evidence="1" id="KW-0175">Coiled coil</keyword>
<feature type="transmembrane region" description="Helical" evidence="2">
    <location>
        <begin position="33"/>
        <end position="53"/>
    </location>
</feature>
<reference evidence="3" key="1">
    <citation type="journal article" date="2021" name="PeerJ">
        <title>Extensive microbial diversity within the chicken gut microbiome revealed by metagenomics and culture.</title>
        <authorList>
            <person name="Gilroy R."/>
            <person name="Ravi A."/>
            <person name="Getino M."/>
            <person name="Pursley I."/>
            <person name="Horton D.L."/>
            <person name="Alikhan N.F."/>
            <person name="Baker D."/>
            <person name="Gharbi K."/>
            <person name="Hall N."/>
            <person name="Watson M."/>
            <person name="Adriaenssens E.M."/>
            <person name="Foster-Nyarko E."/>
            <person name="Jarju S."/>
            <person name="Secka A."/>
            <person name="Antonio M."/>
            <person name="Oren A."/>
            <person name="Chaudhuri R.R."/>
            <person name="La Ragione R."/>
            <person name="Hildebrand F."/>
            <person name="Pallen M.J."/>
        </authorList>
    </citation>
    <scope>NUCLEOTIDE SEQUENCE</scope>
    <source>
        <strain evidence="3">ChiBcec21-2208</strain>
    </source>
</reference>
<reference evidence="3" key="2">
    <citation type="submission" date="2021-09" db="EMBL/GenBank/DDBJ databases">
        <authorList>
            <person name="Gilroy R."/>
        </authorList>
    </citation>
    <scope>NUCLEOTIDE SEQUENCE</scope>
    <source>
        <strain evidence="3">ChiBcec21-2208</strain>
    </source>
</reference>